<dbReference type="InterPro" id="IPR058180">
    <property type="entry name" value="BPSS1187-like"/>
</dbReference>
<sequence>MKYILFLQLLFYIGANNLFAQSESLFPEPYTVFKIKLSDTDTEITDADTPHFLVYGNSIKHGKLLLFMPGTNGIALRGPKNLFLTVTKQGYRVINLSYINTPAVARICKGETLNRNSNCAEKFRTKCIFGTGNFSLIDDQPQDAIVNRLTKLLIYLNENDKDGNWDEYLDDGNLKWEESAVYAQSQGGPIAAFIAKSKLVPRVISFSGGWAYTNSETKEIASWYYKESITPYTRYYGTYHTTEPAAKIIDSTYKAMRFSEEHI</sequence>
<comment type="caution">
    <text evidence="2">The sequence shown here is derived from an EMBL/GenBank/DDBJ whole genome shotgun (WGS) entry which is preliminary data.</text>
</comment>
<feature type="signal peptide" evidence="1">
    <location>
        <begin position="1"/>
        <end position="20"/>
    </location>
</feature>
<reference evidence="2 3" key="1">
    <citation type="submission" date="2020-12" db="EMBL/GenBank/DDBJ databases">
        <title>Aureibaculum luteum sp. nov. and Aureibaculum flavum sp. nov., novel members of the family Flavobacteriaceae isolated from Antarctic intertidal sediments.</title>
        <authorList>
            <person name="He X."/>
            <person name="Zhang X."/>
        </authorList>
    </citation>
    <scope>NUCLEOTIDE SEQUENCE [LARGE SCALE GENOMIC DNA]</scope>
    <source>
        <strain evidence="2 3">A20</strain>
    </source>
</reference>
<dbReference type="RefSeq" id="WP_198840436.1">
    <property type="nucleotide sequence ID" value="NZ_JAEHFJ010000002.1"/>
</dbReference>
<evidence type="ECO:0000256" key="1">
    <source>
        <dbReference type="SAM" id="SignalP"/>
    </source>
</evidence>
<organism evidence="2 3">
    <name type="scientific">Aureibaculum flavum</name>
    <dbReference type="NCBI Taxonomy" id="2795986"/>
    <lineage>
        <taxon>Bacteria</taxon>
        <taxon>Pseudomonadati</taxon>
        <taxon>Bacteroidota</taxon>
        <taxon>Flavobacteriia</taxon>
        <taxon>Flavobacteriales</taxon>
        <taxon>Flavobacteriaceae</taxon>
        <taxon>Aureibaculum</taxon>
    </lineage>
</organism>
<keyword evidence="1" id="KW-0732">Signal</keyword>
<dbReference type="Proteomes" id="UP000623301">
    <property type="component" value="Unassembled WGS sequence"/>
</dbReference>
<name>A0ABS0WP69_9FLAO</name>
<evidence type="ECO:0008006" key="4">
    <source>
        <dbReference type="Google" id="ProtNLM"/>
    </source>
</evidence>
<dbReference type="NCBIfam" id="NF047580">
    <property type="entry name" value="BPSS1187_fam"/>
    <property type="match status" value="1"/>
</dbReference>
<accession>A0ABS0WP69</accession>
<dbReference type="EMBL" id="JAEHFJ010000002">
    <property type="protein sequence ID" value="MBJ2173658.1"/>
    <property type="molecule type" value="Genomic_DNA"/>
</dbReference>
<protein>
    <recommendedName>
        <fullName evidence="4">Alpha/beta hydrolase</fullName>
    </recommendedName>
</protein>
<evidence type="ECO:0000313" key="2">
    <source>
        <dbReference type="EMBL" id="MBJ2173658.1"/>
    </source>
</evidence>
<proteinExistence type="predicted"/>
<gene>
    <name evidence="2" type="ORF">JBL43_05375</name>
</gene>
<keyword evidence="3" id="KW-1185">Reference proteome</keyword>
<evidence type="ECO:0000313" key="3">
    <source>
        <dbReference type="Proteomes" id="UP000623301"/>
    </source>
</evidence>
<feature type="chain" id="PRO_5046266047" description="Alpha/beta hydrolase" evidence="1">
    <location>
        <begin position="21"/>
        <end position="263"/>
    </location>
</feature>